<evidence type="ECO:0000313" key="2">
    <source>
        <dbReference type="Proteomes" id="UP001597478"/>
    </source>
</evidence>
<comment type="caution">
    <text evidence="1">The sequence shown here is derived from an EMBL/GenBank/DDBJ whole genome shotgun (WGS) entry which is preliminary data.</text>
</comment>
<keyword evidence="2" id="KW-1185">Reference proteome</keyword>
<protein>
    <recommendedName>
        <fullName evidence="3">Hemophore-related protein</fullName>
    </recommendedName>
</protein>
<organism evidence="1 2">
    <name type="scientific">Prauserella oleivorans</name>
    <dbReference type="NCBI Taxonomy" id="1478153"/>
    <lineage>
        <taxon>Bacteria</taxon>
        <taxon>Bacillati</taxon>
        <taxon>Actinomycetota</taxon>
        <taxon>Actinomycetes</taxon>
        <taxon>Pseudonocardiales</taxon>
        <taxon>Pseudonocardiaceae</taxon>
        <taxon>Prauserella</taxon>
    </lineage>
</organism>
<gene>
    <name evidence="1" type="ORF">ACFS2C_18255</name>
</gene>
<dbReference type="EMBL" id="JBHUOF010000026">
    <property type="protein sequence ID" value="MFD2801337.1"/>
    <property type="molecule type" value="Genomic_DNA"/>
</dbReference>
<evidence type="ECO:0008006" key="3">
    <source>
        <dbReference type="Google" id="ProtNLM"/>
    </source>
</evidence>
<accession>A0ABW5WE00</accession>
<evidence type="ECO:0000313" key="1">
    <source>
        <dbReference type="EMBL" id="MFD2801337.1"/>
    </source>
</evidence>
<proteinExistence type="predicted"/>
<reference evidence="2" key="1">
    <citation type="journal article" date="2019" name="Int. J. Syst. Evol. Microbiol.">
        <title>The Global Catalogue of Microorganisms (GCM) 10K type strain sequencing project: providing services to taxonomists for standard genome sequencing and annotation.</title>
        <authorList>
            <consortium name="The Broad Institute Genomics Platform"/>
            <consortium name="The Broad Institute Genome Sequencing Center for Infectious Disease"/>
            <person name="Wu L."/>
            <person name="Ma J."/>
        </authorList>
    </citation>
    <scope>NUCLEOTIDE SEQUENCE [LARGE SCALE GENOMIC DNA]</scope>
    <source>
        <strain evidence="2">IBRC-M 10906</strain>
    </source>
</reference>
<name>A0ABW5WE00_9PSEU</name>
<dbReference type="Proteomes" id="UP001597478">
    <property type="component" value="Unassembled WGS sequence"/>
</dbReference>
<sequence>MAALAAGLVLGGGGVGLVWALTVGGGPEGAEADVAAACEVVARTPTIDLEGNNYASYRRWGAAAELAAAAGELDPRYSSIAETLGKPLRIAQASFDTESTEFSEAMAAAREACADF</sequence>
<dbReference type="RefSeq" id="WP_377393801.1">
    <property type="nucleotide sequence ID" value="NZ_JBHSAN010000043.1"/>
</dbReference>